<dbReference type="RefSeq" id="WP_072951032.1">
    <property type="nucleotide sequence ID" value="NZ_FNSV01000004.1"/>
</dbReference>
<name>A0A1H4IGK2_9NOCA</name>
<sequence length="103" mass="11325">MHSGLEAGDLRLGEGLAWQLMTVSLSPERGNPDSRLPSASDFHENIDNTLLKAIRKAIQTVIPKDVMEVVLLEGGRGEVHCDRNFMPDEEGEDRAIILPCTLS</sequence>
<evidence type="ECO:0000313" key="1">
    <source>
        <dbReference type="EMBL" id="SEB33053.1"/>
    </source>
</evidence>
<organism evidence="1 2">
    <name type="scientific">Rhodococcus koreensis</name>
    <dbReference type="NCBI Taxonomy" id="99653"/>
    <lineage>
        <taxon>Bacteria</taxon>
        <taxon>Bacillati</taxon>
        <taxon>Actinomycetota</taxon>
        <taxon>Actinomycetes</taxon>
        <taxon>Mycobacteriales</taxon>
        <taxon>Nocardiaceae</taxon>
        <taxon>Rhodococcus</taxon>
    </lineage>
</organism>
<proteinExistence type="predicted"/>
<protein>
    <submittedName>
        <fullName evidence="1">Uncharacterized protein</fullName>
    </submittedName>
</protein>
<reference evidence="2" key="1">
    <citation type="submission" date="2016-10" db="EMBL/GenBank/DDBJ databases">
        <authorList>
            <person name="Varghese N."/>
            <person name="Submissions S."/>
        </authorList>
    </citation>
    <scope>NUCLEOTIDE SEQUENCE [LARGE SCALE GENOMIC DNA]</scope>
    <source>
        <strain evidence="2">DSM 44498</strain>
    </source>
</reference>
<gene>
    <name evidence="1" type="ORF">SAMN04490239_0634</name>
</gene>
<dbReference type="Proteomes" id="UP000183561">
    <property type="component" value="Unassembled WGS sequence"/>
</dbReference>
<accession>A0A1H4IGK2</accession>
<evidence type="ECO:0000313" key="2">
    <source>
        <dbReference type="Proteomes" id="UP000183561"/>
    </source>
</evidence>
<dbReference type="EMBL" id="FNSV01000004">
    <property type="protein sequence ID" value="SEB33053.1"/>
    <property type="molecule type" value="Genomic_DNA"/>
</dbReference>
<keyword evidence="2" id="KW-1185">Reference proteome</keyword>
<dbReference type="AlphaFoldDB" id="A0A1H4IGK2"/>
<dbReference type="OrthoDB" id="9888500at2"/>